<dbReference type="InterPro" id="IPR036135">
    <property type="entry name" value="MoeA_linker/N_sf"/>
</dbReference>
<dbReference type="GO" id="GO:0046872">
    <property type="term" value="F:metal ion binding"/>
    <property type="evidence" value="ECO:0007669"/>
    <property type="project" value="UniProtKB-UniRule"/>
</dbReference>
<keyword evidence="11" id="KW-1185">Reference proteome</keyword>
<evidence type="ECO:0000256" key="8">
    <source>
        <dbReference type="SAM" id="MobiDB-lite"/>
    </source>
</evidence>
<dbReference type="Gene3D" id="2.40.340.10">
    <property type="entry name" value="MoeA, C-terminal, domain IV"/>
    <property type="match status" value="1"/>
</dbReference>
<evidence type="ECO:0000313" key="11">
    <source>
        <dbReference type="Proteomes" id="UP000265962"/>
    </source>
</evidence>
<comment type="function">
    <text evidence="1 7">Catalyzes the insertion of molybdate into adenylated molybdopterin with the concomitant release of AMP.</text>
</comment>
<proteinExistence type="inferred from homology"/>
<gene>
    <name evidence="10" type="ORF">PROPJV5_1454</name>
</gene>
<comment type="catalytic activity">
    <reaction evidence="6">
        <text>adenylyl-molybdopterin + molybdate = Mo-molybdopterin + AMP + H(+)</text>
        <dbReference type="Rhea" id="RHEA:35047"/>
        <dbReference type="ChEBI" id="CHEBI:15378"/>
        <dbReference type="ChEBI" id="CHEBI:36264"/>
        <dbReference type="ChEBI" id="CHEBI:62727"/>
        <dbReference type="ChEBI" id="CHEBI:71302"/>
        <dbReference type="ChEBI" id="CHEBI:456215"/>
        <dbReference type="EC" id="2.10.1.1"/>
    </reaction>
</comment>
<dbReference type="InterPro" id="IPR036688">
    <property type="entry name" value="MoeA_C_domain_IV_sf"/>
</dbReference>
<dbReference type="InterPro" id="IPR036425">
    <property type="entry name" value="MoaB/Mog-like_dom_sf"/>
</dbReference>
<name>A0A375I5D6_9ACTN</name>
<keyword evidence="5 7" id="KW-0501">Molybdenum cofactor biosynthesis</keyword>
<comment type="cofactor">
    <cofactor evidence="7">
        <name>Mg(2+)</name>
        <dbReference type="ChEBI" id="CHEBI:18420"/>
    </cofactor>
</comment>
<dbReference type="Pfam" id="PF03454">
    <property type="entry name" value="MoeA_C"/>
    <property type="match status" value="1"/>
</dbReference>
<dbReference type="Proteomes" id="UP000265962">
    <property type="component" value="Unassembled WGS sequence"/>
</dbReference>
<sequence length="429" mass="44065">MALFGRSKKSVAVKPAEPEVKQLAPAPAPGPHGARTVEDQRDWICSMIEPLMPFGMNLLDASGLNLCEDLLADGDLPALPEAACEGYAVISVDVRDVDPKAGVVLTITSDVHEEASAVPVLVGHPMPPGADAVVPLDAADVIDGENLLVRCSVEAGANVRQVGSDVADGSVIAKAGTTLDPRLLGLIGGAGFDKVLCRPRPRVVVLALHEKGRLSQAFEVTAQQHRDAASFMVASAARDAGAQVWREESVAQDAAAVAEAVTDQLIRADLLITLGGIEQGADGLLAEALTGLGPVDFSAIALRPGPVMGFGLIGADHVPVLMLGSDPASAYTGYEAFGRPAIAALMGTDHERAATQVRLDAPVSGESGVCEYIPAQVMSTPDGLHALPLTGRPGSLGPVAHCDGFLVLGEGSASAQAGDLIDFVAFGDR</sequence>
<dbReference type="InterPro" id="IPR001453">
    <property type="entry name" value="MoaB/Mog_dom"/>
</dbReference>
<dbReference type="Pfam" id="PF03453">
    <property type="entry name" value="MoeA_N"/>
    <property type="match status" value="1"/>
</dbReference>
<dbReference type="EMBL" id="OMOH01000005">
    <property type="protein sequence ID" value="SPF68475.1"/>
    <property type="molecule type" value="Genomic_DNA"/>
</dbReference>
<dbReference type="NCBIfam" id="NF045515">
    <property type="entry name" value="Glp_gephyrin"/>
    <property type="match status" value="1"/>
</dbReference>
<dbReference type="OrthoDB" id="9804758at2"/>
<feature type="region of interest" description="Disordered" evidence="8">
    <location>
        <begin position="15"/>
        <end position="35"/>
    </location>
</feature>
<dbReference type="EC" id="2.10.1.1" evidence="7"/>
<dbReference type="PANTHER" id="PTHR10192:SF5">
    <property type="entry name" value="GEPHYRIN"/>
    <property type="match status" value="1"/>
</dbReference>
<organism evidence="10 11">
    <name type="scientific">Propionibacterium ruminifibrarum</name>
    <dbReference type="NCBI Taxonomy" id="1962131"/>
    <lineage>
        <taxon>Bacteria</taxon>
        <taxon>Bacillati</taxon>
        <taxon>Actinomycetota</taxon>
        <taxon>Actinomycetes</taxon>
        <taxon>Propionibacteriales</taxon>
        <taxon>Propionibacteriaceae</taxon>
        <taxon>Propionibacterium</taxon>
    </lineage>
</organism>
<dbReference type="SMART" id="SM00852">
    <property type="entry name" value="MoCF_biosynth"/>
    <property type="match status" value="1"/>
</dbReference>
<evidence type="ECO:0000256" key="2">
    <source>
        <dbReference type="ARBA" id="ARBA00005046"/>
    </source>
</evidence>
<evidence type="ECO:0000256" key="1">
    <source>
        <dbReference type="ARBA" id="ARBA00002901"/>
    </source>
</evidence>
<dbReference type="Gene3D" id="3.90.105.10">
    <property type="entry name" value="Molybdopterin biosynthesis moea protein, domain 2"/>
    <property type="match status" value="1"/>
</dbReference>
<keyword evidence="7" id="KW-0479">Metal-binding</keyword>
<dbReference type="GO" id="GO:0061599">
    <property type="term" value="F:molybdopterin molybdotransferase activity"/>
    <property type="evidence" value="ECO:0007669"/>
    <property type="project" value="UniProtKB-UniRule"/>
</dbReference>
<dbReference type="Gene3D" id="3.40.980.10">
    <property type="entry name" value="MoaB/Mog-like domain"/>
    <property type="match status" value="1"/>
</dbReference>
<reference evidence="11" key="1">
    <citation type="submission" date="2018-02" db="EMBL/GenBank/DDBJ databases">
        <authorList>
            <person name="Hornung B."/>
        </authorList>
    </citation>
    <scope>NUCLEOTIDE SEQUENCE [LARGE SCALE GENOMIC DNA]</scope>
</reference>
<dbReference type="SUPFAM" id="SSF63882">
    <property type="entry name" value="MoeA N-terminal region -like"/>
    <property type="match status" value="1"/>
</dbReference>
<dbReference type="UniPathway" id="UPA00344"/>
<evidence type="ECO:0000313" key="10">
    <source>
        <dbReference type="EMBL" id="SPF68475.1"/>
    </source>
</evidence>
<evidence type="ECO:0000256" key="6">
    <source>
        <dbReference type="ARBA" id="ARBA00047317"/>
    </source>
</evidence>
<dbReference type="GO" id="GO:0005829">
    <property type="term" value="C:cytosol"/>
    <property type="evidence" value="ECO:0007669"/>
    <property type="project" value="TreeGrafter"/>
</dbReference>
<dbReference type="SUPFAM" id="SSF63867">
    <property type="entry name" value="MoeA C-terminal domain-like"/>
    <property type="match status" value="1"/>
</dbReference>
<keyword evidence="4 7" id="KW-0500">Molybdenum</keyword>
<dbReference type="RefSeq" id="WP_119715642.1">
    <property type="nucleotide sequence ID" value="NZ_OMOH01000005.1"/>
</dbReference>
<comment type="similarity">
    <text evidence="3 7">Belongs to the MoeA family.</text>
</comment>
<evidence type="ECO:0000256" key="5">
    <source>
        <dbReference type="ARBA" id="ARBA00023150"/>
    </source>
</evidence>
<keyword evidence="7" id="KW-0808">Transferase</keyword>
<dbReference type="InterPro" id="IPR038987">
    <property type="entry name" value="MoeA-like"/>
</dbReference>
<comment type="pathway">
    <text evidence="2 7">Cofactor biosynthesis; molybdopterin biosynthesis.</text>
</comment>
<dbReference type="InterPro" id="IPR005111">
    <property type="entry name" value="MoeA_C_domain_IV"/>
</dbReference>
<dbReference type="InterPro" id="IPR005110">
    <property type="entry name" value="MoeA_linker/N"/>
</dbReference>
<evidence type="ECO:0000256" key="7">
    <source>
        <dbReference type="RuleBase" id="RU365090"/>
    </source>
</evidence>
<protein>
    <recommendedName>
        <fullName evidence="7">Molybdopterin molybdenumtransferase</fullName>
        <ecNumber evidence="7">2.10.1.1</ecNumber>
    </recommendedName>
</protein>
<keyword evidence="7" id="KW-0460">Magnesium</keyword>
<feature type="domain" description="MoaB/Mog" evidence="9">
    <location>
        <begin position="212"/>
        <end position="344"/>
    </location>
</feature>
<dbReference type="Gene3D" id="2.170.190.11">
    <property type="entry name" value="Molybdopterin biosynthesis moea protein, domain 3"/>
    <property type="match status" value="1"/>
</dbReference>
<dbReference type="Pfam" id="PF00994">
    <property type="entry name" value="MoCF_biosynth"/>
    <property type="match status" value="1"/>
</dbReference>
<accession>A0A375I5D6</accession>
<evidence type="ECO:0000256" key="3">
    <source>
        <dbReference type="ARBA" id="ARBA00010763"/>
    </source>
</evidence>
<evidence type="ECO:0000256" key="4">
    <source>
        <dbReference type="ARBA" id="ARBA00022505"/>
    </source>
</evidence>
<dbReference type="PANTHER" id="PTHR10192">
    <property type="entry name" value="MOLYBDOPTERIN BIOSYNTHESIS PROTEIN"/>
    <property type="match status" value="1"/>
</dbReference>
<dbReference type="GO" id="GO:0006777">
    <property type="term" value="P:Mo-molybdopterin cofactor biosynthetic process"/>
    <property type="evidence" value="ECO:0007669"/>
    <property type="project" value="UniProtKB-UniRule"/>
</dbReference>
<evidence type="ECO:0000259" key="9">
    <source>
        <dbReference type="SMART" id="SM00852"/>
    </source>
</evidence>
<dbReference type="SUPFAM" id="SSF53218">
    <property type="entry name" value="Molybdenum cofactor biosynthesis proteins"/>
    <property type="match status" value="1"/>
</dbReference>
<dbReference type="AlphaFoldDB" id="A0A375I5D6"/>